<keyword evidence="13" id="KW-0175">Coiled coil</keyword>
<dbReference type="Gene3D" id="1.10.287.130">
    <property type="match status" value="1"/>
</dbReference>
<dbReference type="PANTHER" id="PTHR43065">
    <property type="entry name" value="SENSOR HISTIDINE KINASE"/>
    <property type="match status" value="1"/>
</dbReference>
<evidence type="ECO:0000313" key="17">
    <source>
        <dbReference type="Proteomes" id="UP000265882"/>
    </source>
</evidence>
<comment type="subcellular location">
    <subcellularLocation>
        <location evidence="2">Membrane</location>
        <topology evidence="2">Multi-pass membrane protein</topology>
    </subcellularLocation>
</comment>
<evidence type="ECO:0000256" key="11">
    <source>
        <dbReference type="ARBA" id="ARBA00023012"/>
    </source>
</evidence>
<comment type="catalytic activity">
    <reaction evidence="1">
        <text>ATP + protein L-histidine = ADP + protein N-phospho-L-histidine.</text>
        <dbReference type="EC" id="2.7.13.3"/>
    </reaction>
</comment>
<evidence type="ECO:0000256" key="5">
    <source>
        <dbReference type="ARBA" id="ARBA00022679"/>
    </source>
</evidence>
<evidence type="ECO:0000313" key="16">
    <source>
        <dbReference type="EMBL" id="RJP25667.1"/>
    </source>
</evidence>
<keyword evidence="10 14" id="KW-1133">Transmembrane helix</keyword>
<dbReference type="GO" id="GO:0000155">
    <property type="term" value="F:phosphorelay sensor kinase activity"/>
    <property type="evidence" value="ECO:0007669"/>
    <property type="project" value="InterPro"/>
</dbReference>
<accession>A0A3A4NYW1</accession>
<dbReference type="GO" id="GO:0016020">
    <property type="term" value="C:membrane"/>
    <property type="evidence" value="ECO:0007669"/>
    <property type="project" value="UniProtKB-SubCell"/>
</dbReference>
<keyword evidence="7" id="KW-0547">Nucleotide-binding</keyword>
<proteinExistence type="predicted"/>
<evidence type="ECO:0000256" key="14">
    <source>
        <dbReference type="SAM" id="Phobius"/>
    </source>
</evidence>
<dbReference type="PANTHER" id="PTHR43065:SF10">
    <property type="entry name" value="PEROXIDE STRESS-ACTIVATED HISTIDINE KINASE MAK3"/>
    <property type="match status" value="1"/>
</dbReference>
<dbReference type="SUPFAM" id="SSF47384">
    <property type="entry name" value="Homodimeric domain of signal transducing histidine kinase"/>
    <property type="match status" value="1"/>
</dbReference>
<feature type="transmembrane region" description="Helical" evidence="14">
    <location>
        <begin position="38"/>
        <end position="68"/>
    </location>
</feature>
<feature type="domain" description="Histidine kinase" evidence="15">
    <location>
        <begin position="158"/>
        <end position="369"/>
    </location>
</feature>
<dbReference type="SMART" id="SM00387">
    <property type="entry name" value="HATPase_c"/>
    <property type="match status" value="1"/>
</dbReference>
<comment type="caution">
    <text evidence="16">The sequence shown here is derived from an EMBL/GenBank/DDBJ whole genome shotgun (WGS) entry which is preliminary data.</text>
</comment>
<dbReference type="Pfam" id="PF00512">
    <property type="entry name" value="HisKA"/>
    <property type="match status" value="1"/>
</dbReference>
<keyword evidence="6 14" id="KW-0812">Transmembrane</keyword>
<dbReference type="Pfam" id="PF13493">
    <property type="entry name" value="DUF4118"/>
    <property type="match status" value="1"/>
</dbReference>
<dbReference type="InterPro" id="IPR005467">
    <property type="entry name" value="His_kinase_dom"/>
</dbReference>
<evidence type="ECO:0000256" key="6">
    <source>
        <dbReference type="ARBA" id="ARBA00022692"/>
    </source>
</evidence>
<gene>
    <name evidence="16" type="ORF">C4520_01980</name>
</gene>
<dbReference type="Gene3D" id="1.20.120.620">
    <property type="entry name" value="Backbone structure of the membrane domain of e. Coli histidine kinase receptor kdpd"/>
    <property type="match status" value="1"/>
</dbReference>
<protein>
    <recommendedName>
        <fullName evidence="3">histidine kinase</fullName>
        <ecNumber evidence="3">2.7.13.3</ecNumber>
    </recommendedName>
</protein>
<dbReference type="InterPro" id="IPR025201">
    <property type="entry name" value="KdpD_TM"/>
</dbReference>
<evidence type="ECO:0000256" key="1">
    <source>
        <dbReference type="ARBA" id="ARBA00000085"/>
    </source>
</evidence>
<dbReference type="EMBL" id="QZKU01000019">
    <property type="protein sequence ID" value="RJP25667.1"/>
    <property type="molecule type" value="Genomic_DNA"/>
</dbReference>
<keyword evidence="9" id="KW-0067">ATP-binding</keyword>
<dbReference type="PROSITE" id="PS50109">
    <property type="entry name" value="HIS_KIN"/>
    <property type="match status" value="1"/>
</dbReference>
<dbReference type="EC" id="2.7.13.3" evidence="3"/>
<evidence type="ECO:0000256" key="8">
    <source>
        <dbReference type="ARBA" id="ARBA00022777"/>
    </source>
</evidence>
<dbReference type="SUPFAM" id="SSF55874">
    <property type="entry name" value="ATPase domain of HSP90 chaperone/DNA topoisomerase II/histidine kinase"/>
    <property type="match status" value="1"/>
</dbReference>
<evidence type="ECO:0000256" key="13">
    <source>
        <dbReference type="SAM" id="Coils"/>
    </source>
</evidence>
<name>A0A3A4NYW1_ABYX5</name>
<evidence type="ECO:0000256" key="9">
    <source>
        <dbReference type="ARBA" id="ARBA00022840"/>
    </source>
</evidence>
<feature type="transmembrane region" description="Helical" evidence="14">
    <location>
        <begin position="6"/>
        <end position="26"/>
    </location>
</feature>
<keyword evidence="4" id="KW-0597">Phosphoprotein</keyword>
<dbReference type="InterPro" id="IPR003661">
    <property type="entry name" value="HisK_dim/P_dom"/>
</dbReference>
<dbReference type="InterPro" id="IPR004358">
    <property type="entry name" value="Sig_transdc_His_kin-like_C"/>
</dbReference>
<keyword evidence="12 14" id="KW-0472">Membrane</keyword>
<dbReference type="InterPro" id="IPR036890">
    <property type="entry name" value="HATPase_C_sf"/>
</dbReference>
<dbReference type="AlphaFoldDB" id="A0A3A4NYW1"/>
<organism evidence="16 17">
    <name type="scientific">Abyssobacteria bacterium (strain SURF_5)</name>
    <dbReference type="NCBI Taxonomy" id="2093360"/>
    <lineage>
        <taxon>Bacteria</taxon>
        <taxon>Pseudomonadati</taxon>
        <taxon>Candidatus Hydrogenedentota</taxon>
        <taxon>Candidatus Abyssobacteria</taxon>
    </lineage>
</organism>
<evidence type="ECO:0000256" key="3">
    <source>
        <dbReference type="ARBA" id="ARBA00012438"/>
    </source>
</evidence>
<dbReference type="Gene3D" id="3.30.565.10">
    <property type="entry name" value="Histidine kinase-like ATPase, C-terminal domain"/>
    <property type="match status" value="1"/>
</dbReference>
<keyword evidence="8" id="KW-0418">Kinase</keyword>
<sequence length="372" mass="41433">MRDITRLSIILVITAAITAQHYLVGVSHENMELHNIHYLLYFLPVLMAAIWYGLIGGISAAVAVSILYAPVVLGPMGRHVFTSNTHKVLELVIYNVVGLVTGLLSERERRERESYRRTAEKLRAAYEQLHEQTNIMIETEEQLRKAERLSTLGELAAGISHEIRNPLASIRGTAEILQDITTPQEKRQEFAKLMLHEVDRLTRVVENYLRLARFQRLNREKANMKEILSRMLQIVESQMKRKNITISTEFAPDLPELDLDVSQIEQALLNLLLNSAAAMPDGGTLSLASYLRKSDGAGGVVVEVKDTGAGIAPEHLSRVFEPFFTTRQDGTGLGLSMVKRIVKAHGGSVEVSSEVGHGTCVTLFLPDSEDSR</sequence>
<evidence type="ECO:0000256" key="2">
    <source>
        <dbReference type="ARBA" id="ARBA00004141"/>
    </source>
</evidence>
<evidence type="ECO:0000256" key="7">
    <source>
        <dbReference type="ARBA" id="ARBA00022741"/>
    </source>
</evidence>
<dbReference type="CDD" id="cd00082">
    <property type="entry name" value="HisKA"/>
    <property type="match status" value="1"/>
</dbReference>
<evidence type="ECO:0000256" key="10">
    <source>
        <dbReference type="ARBA" id="ARBA00022989"/>
    </source>
</evidence>
<dbReference type="InterPro" id="IPR036097">
    <property type="entry name" value="HisK_dim/P_sf"/>
</dbReference>
<dbReference type="Proteomes" id="UP000265882">
    <property type="component" value="Unassembled WGS sequence"/>
</dbReference>
<dbReference type="Pfam" id="PF02518">
    <property type="entry name" value="HATPase_c"/>
    <property type="match status" value="1"/>
</dbReference>
<dbReference type="SMART" id="SM00388">
    <property type="entry name" value="HisKA"/>
    <property type="match status" value="1"/>
</dbReference>
<evidence type="ECO:0000256" key="4">
    <source>
        <dbReference type="ARBA" id="ARBA00022553"/>
    </source>
</evidence>
<reference evidence="16 17" key="1">
    <citation type="journal article" date="2017" name="ISME J.">
        <title>Energy and carbon metabolisms in a deep terrestrial subsurface fluid microbial community.</title>
        <authorList>
            <person name="Momper L."/>
            <person name="Jungbluth S.P."/>
            <person name="Lee M.D."/>
            <person name="Amend J.P."/>
        </authorList>
    </citation>
    <scope>NUCLEOTIDE SEQUENCE [LARGE SCALE GENOMIC DNA]</scope>
    <source>
        <strain evidence="16">SURF_5</strain>
    </source>
</reference>
<dbReference type="GO" id="GO:0005524">
    <property type="term" value="F:ATP binding"/>
    <property type="evidence" value="ECO:0007669"/>
    <property type="project" value="UniProtKB-KW"/>
</dbReference>
<keyword evidence="11" id="KW-0902">Two-component regulatory system</keyword>
<dbReference type="PRINTS" id="PR00344">
    <property type="entry name" value="BCTRLSENSOR"/>
</dbReference>
<keyword evidence="5" id="KW-0808">Transferase</keyword>
<dbReference type="InterPro" id="IPR003594">
    <property type="entry name" value="HATPase_dom"/>
</dbReference>
<dbReference type="InterPro" id="IPR038318">
    <property type="entry name" value="KdpD_sf"/>
</dbReference>
<feature type="transmembrane region" description="Helical" evidence="14">
    <location>
        <begin position="88"/>
        <end position="105"/>
    </location>
</feature>
<evidence type="ECO:0000256" key="12">
    <source>
        <dbReference type="ARBA" id="ARBA00023136"/>
    </source>
</evidence>
<feature type="coiled-coil region" evidence="13">
    <location>
        <begin position="105"/>
        <end position="149"/>
    </location>
</feature>
<evidence type="ECO:0000259" key="15">
    <source>
        <dbReference type="PROSITE" id="PS50109"/>
    </source>
</evidence>